<proteinExistence type="predicted"/>
<sequence length="56" mass="6388">MRDPFREIAHFTDAVPRSFNHTPEGQRRINCGLRSPAKFKIKAPDLATPWLGRGRA</sequence>
<evidence type="ECO:0000313" key="1">
    <source>
        <dbReference type="EMBL" id="EMI57735.1"/>
    </source>
</evidence>
<dbReference type="PATRIC" id="fig|1263870.3.peg.920"/>
<dbReference type="AlphaFoldDB" id="M5U8I0"/>
<gene>
    <name evidence="1" type="ORF">RSSM_00844</name>
</gene>
<dbReference type="Proteomes" id="UP000011885">
    <property type="component" value="Unassembled WGS sequence"/>
</dbReference>
<organism evidence="1 2">
    <name type="scientific">Rhodopirellula sallentina SM41</name>
    <dbReference type="NCBI Taxonomy" id="1263870"/>
    <lineage>
        <taxon>Bacteria</taxon>
        <taxon>Pseudomonadati</taxon>
        <taxon>Planctomycetota</taxon>
        <taxon>Planctomycetia</taxon>
        <taxon>Pirellulales</taxon>
        <taxon>Pirellulaceae</taxon>
        <taxon>Rhodopirellula</taxon>
    </lineage>
</organism>
<reference evidence="1 2" key="1">
    <citation type="journal article" date="2013" name="Mar. Genomics">
        <title>Expression of sulfatases in Rhodopirellula baltica and the diversity of sulfatases in the genus Rhodopirellula.</title>
        <authorList>
            <person name="Wegner C.E."/>
            <person name="Richter-Heitmann T."/>
            <person name="Klindworth A."/>
            <person name="Klockow C."/>
            <person name="Richter M."/>
            <person name="Achstetter T."/>
            <person name="Glockner F.O."/>
            <person name="Harder J."/>
        </authorList>
    </citation>
    <scope>NUCLEOTIDE SEQUENCE [LARGE SCALE GENOMIC DNA]</scope>
    <source>
        <strain evidence="1 2">SM41</strain>
    </source>
</reference>
<accession>M5U8I0</accession>
<keyword evidence="2" id="KW-1185">Reference proteome</keyword>
<comment type="caution">
    <text evidence="1">The sequence shown here is derived from an EMBL/GenBank/DDBJ whole genome shotgun (WGS) entry which is preliminary data.</text>
</comment>
<protein>
    <submittedName>
        <fullName evidence="1">Uncharacterized protein</fullName>
    </submittedName>
</protein>
<name>M5U8I0_9BACT</name>
<evidence type="ECO:0000313" key="2">
    <source>
        <dbReference type="Proteomes" id="UP000011885"/>
    </source>
</evidence>
<dbReference type="EMBL" id="ANOH01000068">
    <property type="protein sequence ID" value="EMI57735.1"/>
    <property type="molecule type" value="Genomic_DNA"/>
</dbReference>